<dbReference type="OrthoDB" id="421038at2759"/>
<organism evidence="7 8">
    <name type="scientific">Mycoemilia scoparia</name>
    <dbReference type="NCBI Taxonomy" id="417184"/>
    <lineage>
        <taxon>Eukaryota</taxon>
        <taxon>Fungi</taxon>
        <taxon>Fungi incertae sedis</taxon>
        <taxon>Zoopagomycota</taxon>
        <taxon>Kickxellomycotina</taxon>
        <taxon>Kickxellomycetes</taxon>
        <taxon>Kickxellales</taxon>
        <taxon>Kickxellaceae</taxon>
        <taxon>Mycoemilia</taxon>
    </lineage>
</organism>
<name>A0A9W8DUN3_9FUNG</name>
<dbReference type="GO" id="GO:0005886">
    <property type="term" value="C:plasma membrane"/>
    <property type="evidence" value="ECO:0007669"/>
    <property type="project" value="UniProtKB-SubCell"/>
</dbReference>
<keyword evidence="2 5" id="KW-0732">Signal</keyword>
<evidence type="ECO:0000313" key="8">
    <source>
        <dbReference type="Proteomes" id="UP001150538"/>
    </source>
</evidence>
<evidence type="ECO:0000256" key="1">
    <source>
        <dbReference type="ARBA" id="ARBA00007528"/>
    </source>
</evidence>
<dbReference type="AlphaFoldDB" id="A0A9W8DUN3"/>
<evidence type="ECO:0000256" key="2">
    <source>
        <dbReference type="ARBA" id="ARBA00022729"/>
    </source>
</evidence>
<dbReference type="GO" id="GO:0042124">
    <property type="term" value="F:1,3-beta-glucanosyltransferase activity"/>
    <property type="evidence" value="ECO:0007669"/>
    <property type="project" value="TreeGrafter"/>
</dbReference>
<feature type="compositionally biased region" description="Basic and acidic residues" evidence="6">
    <location>
        <begin position="362"/>
        <end position="394"/>
    </location>
</feature>
<keyword evidence="5" id="KW-0336">GPI-anchor</keyword>
<keyword evidence="5" id="KW-0472">Membrane</keyword>
<feature type="compositionally biased region" description="Basic and acidic residues" evidence="6">
    <location>
        <begin position="334"/>
        <end position="347"/>
    </location>
</feature>
<dbReference type="PANTHER" id="PTHR31468:SF2">
    <property type="entry name" value="1,3-BETA-GLUCANOSYLTRANSFERASE GAS1"/>
    <property type="match status" value="1"/>
</dbReference>
<dbReference type="EC" id="2.4.1.-" evidence="5"/>
<dbReference type="GO" id="GO:0071970">
    <property type="term" value="P:fungal-type cell wall (1-&gt;3)-beta-D-glucan biosynthetic process"/>
    <property type="evidence" value="ECO:0007669"/>
    <property type="project" value="TreeGrafter"/>
</dbReference>
<keyword evidence="5" id="KW-0808">Transferase</keyword>
<sequence>MRTTFIVGSLLALLGSASAINKLEIKGSKFFDSKTGEEFFFKGIAYQPEVNPDPSKSDPLADVEGCKRDLPYLKELGVNSVRVYQTDPSKNHDECMKMLADNGIYVMLDLAGIQNAINRNEPQWDSSLLDYYYNKVDAFGKYGNLAAFIAGNEVANSVSTVKSAEYVKAAVRDTKAYIKSKNLAIPVGYASNDEPELRDNLQTYFDCGDEAERVDFYGVNLYQWCGDGMDFKTSGYESVVDKYKTYAIPVLLTEYGCNAVRPRTFPEVKSIYGSDMTGTFSGGFMYMYSEEANNYGVISVGKDGSETKKTDDFDNFKNALSKVDPKGVNISKYSSDKKASQCPKKSDAWPIDSDTLPPTPKEGSRPKIDNNEKTDDKSKSKDKDSSSDSEKSEDSEGSGALALGRASSFTVFTAIAAAYASLF</sequence>
<feature type="signal peptide" evidence="5">
    <location>
        <begin position="1"/>
        <end position="19"/>
    </location>
</feature>
<accession>A0A9W8DUN3</accession>
<dbReference type="Proteomes" id="UP001150538">
    <property type="component" value="Unassembled WGS sequence"/>
</dbReference>
<feature type="region of interest" description="Disordered" evidence="6">
    <location>
        <begin position="332"/>
        <end position="400"/>
    </location>
</feature>
<evidence type="ECO:0000256" key="3">
    <source>
        <dbReference type="ARBA" id="ARBA00023157"/>
    </source>
</evidence>
<dbReference type="GO" id="GO:0098552">
    <property type="term" value="C:side of membrane"/>
    <property type="evidence" value="ECO:0007669"/>
    <property type="project" value="UniProtKB-KW"/>
</dbReference>
<evidence type="ECO:0000256" key="4">
    <source>
        <dbReference type="ARBA" id="ARBA00023180"/>
    </source>
</evidence>
<keyword evidence="4" id="KW-0325">Glycoprotein</keyword>
<comment type="subcellular location">
    <subcellularLocation>
        <location evidence="5">Cell membrane</location>
        <topology evidence="5">Lipid-anchor</topology>
        <topology evidence="5">GPI-anchor</topology>
    </subcellularLocation>
</comment>
<dbReference type="SUPFAM" id="SSF51445">
    <property type="entry name" value="(Trans)glycosidases"/>
    <property type="match status" value="1"/>
</dbReference>
<evidence type="ECO:0000256" key="5">
    <source>
        <dbReference type="RuleBase" id="RU361209"/>
    </source>
</evidence>
<dbReference type="GO" id="GO:0031505">
    <property type="term" value="P:fungal-type cell wall organization"/>
    <property type="evidence" value="ECO:0007669"/>
    <property type="project" value="TreeGrafter"/>
</dbReference>
<keyword evidence="5" id="KW-0449">Lipoprotein</keyword>
<proteinExistence type="inferred from homology"/>
<dbReference type="Gene3D" id="3.20.20.80">
    <property type="entry name" value="Glycosidases"/>
    <property type="match status" value="1"/>
</dbReference>
<dbReference type="InterPro" id="IPR004886">
    <property type="entry name" value="Glucanosyltransferase"/>
</dbReference>
<feature type="chain" id="PRO_5041020369" description="1,3-beta-glucanosyltransferase" evidence="5">
    <location>
        <begin position="20"/>
        <end position="423"/>
    </location>
</feature>
<dbReference type="Pfam" id="PF03198">
    <property type="entry name" value="Glyco_hydro_72"/>
    <property type="match status" value="1"/>
</dbReference>
<gene>
    <name evidence="7" type="primary">gel4_1</name>
    <name evidence="7" type="ORF">H4219_002513</name>
</gene>
<keyword evidence="8" id="KW-1185">Reference proteome</keyword>
<comment type="caution">
    <text evidence="7">The sequence shown here is derived from an EMBL/GenBank/DDBJ whole genome shotgun (WGS) entry which is preliminary data.</text>
</comment>
<comment type="similarity">
    <text evidence="1 5">Belongs to the glycosyl hydrolase 72 family.</text>
</comment>
<protein>
    <recommendedName>
        <fullName evidence="5">1,3-beta-glucanosyltransferase</fullName>
        <ecNumber evidence="5">2.4.1.-</ecNumber>
    </recommendedName>
</protein>
<dbReference type="PANTHER" id="PTHR31468">
    <property type="entry name" value="1,3-BETA-GLUCANOSYLTRANSFERASE GAS1"/>
    <property type="match status" value="1"/>
</dbReference>
<comment type="function">
    <text evidence="5">Splits internally a 1,3-beta-glucan molecule and transfers the newly generated reducing end (the donor) to the non-reducing end of another 1,3-beta-glucan molecule (the acceptor) forming a 1,3-beta linkage, resulting in the elongation of 1,3-beta-glucan chains in the cell wall.</text>
</comment>
<reference evidence="7" key="1">
    <citation type="submission" date="2022-07" db="EMBL/GenBank/DDBJ databases">
        <title>Phylogenomic reconstructions and comparative analyses of Kickxellomycotina fungi.</title>
        <authorList>
            <person name="Reynolds N.K."/>
            <person name="Stajich J.E."/>
            <person name="Barry K."/>
            <person name="Grigoriev I.V."/>
            <person name="Crous P."/>
            <person name="Smith M.E."/>
        </authorList>
    </citation>
    <scope>NUCLEOTIDE SEQUENCE</scope>
    <source>
        <strain evidence="7">NBRC 100468</strain>
    </source>
</reference>
<evidence type="ECO:0000313" key="7">
    <source>
        <dbReference type="EMBL" id="KAJ1918576.1"/>
    </source>
</evidence>
<dbReference type="InterPro" id="IPR017853">
    <property type="entry name" value="GH"/>
</dbReference>
<dbReference type="EMBL" id="JANBPU010000042">
    <property type="protein sequence ID" value="KAJ1918576.1"/>
    <property type="molecule type" value="Genomic_DNA"/>
</dbReference>
<keyword evidence="3" id="KW-1015">Disulfide bond</keyword>
<evidence type="ECO:0000256" key="6">
    <source>
        <dbReference type="SAM" id="MobiDB-lite"/>
    </source>
</evidence>